<reference evidence="2 3" key="1">
    <citation type="submission" date="2018-09" db="EMBL/GenBank/DDBJ databases">
        <title>Phylogeny of the Shewanellaceae, and recommendation for two new genera, Pseudoshewanella and Parashewanella.</title>
        <authorList>
            <person name="Wang G."/>
        </authorList>
    </citation>
    <scope>NUCLEOTIDE SEQUENCE [LARGE SCALE GENOMIC DNA]</scope>
    <source>
        <strain evidence="2 3">C51</strain>
    </source>
</reference>
<comment type="caution">
    <text evidence="2">The sequence shown here is derived from an EMBL/GenBank/DDBJ whole genome shotgun (WGS) entry which is preliminary data.</text>
</comment>
<dbReference type="EMBL" id="QZEI01000044">
    <property type="protein sequence ID" value="RLV59112.1"/>
    <property type="molecule type" value="Genomic_DNA"/>
</dbReference>
<organism evidence="2 3">
    <name type="scientific">Parashewanella curva</name>
    <dbReference type="NCBI Taxonomy" id="2338552"/>
    <lineage>
        <taxon>Bacteria</taxon>
        <taxon>Pseudomonadati</taxon>
        <taxon>Pseudomonadota</taxon>
        <taxon>Gammaproteobacteria</taxon>
        <taxon>Alteromonadales</taxon>
        <taxon>Shewanellaceae</taxon>
        <taxon>Parashewanella</taxon>
    </lineage>
</organism>
<accession>A0A3L8PYH4</accession>
<dbReference type="Proteomes" id="UP000281474">
    <property type="component" value="Unassembled WGS sequence"/>
</dbReference>
<dbReference type="RefSeq" id="WP_121839614.1">
    <property type="nucleotide sequence ID" value="NZ_ML014793.1"/>
</dbReference>
<keyword evidence="3" id="KW-1185">Reference proteome</keyword>
<gene>
    <name evidence="2" type="ORF">D5018_13970</name>
</gene>
<evidence type="ECO:0000313" key="2">
    <source>
        <dbReference type="EMBL" id="RLV59112.1"/>
    </source>
</evidence>
<sequence>MATSRVGTSEALRSGFGEQSAQKTADRLSESEADKKVMQKYVSKRQANTGFDTLTFALKGASSKQASLKIAVDTLKLEFEHNEGKMDSACKGSICAPFNALKQFIDIKMQFPEIANKLCYALTVESKPDVWSLELIYNQQTICTFVSTSDNPFHSMVLPALEKIGAKYQLYQHCQGKLDNGCSLSYQEFTGLLTPVSPSTTDGNISLEDAFTMVKASAELVAKLPVSARQLITLQLVDADPAVDHFAGITTQPKFQVIKIVIGDVVVEERKYKMHVGDSKEAQSQAETRALMYQAAITKLPERIKLLKWAKPNAQDAVAVINKSLKMIKEAKNLADLVAARDALKTILDPKYHNRLKLTCKIIDAPNFAVDARFVIEGLRNQNVEFACCVEEDDVLMPSADYLTCLEHNFIPKQLLNNFKSKNGSDNATNKPVTVTKASSKADIDYLVGLLEAMQQKVTKKTYGDSKTCQFNLIERLGENLTIPSVRKAYKDFVMALKRVELDNATAEAQKQAALMEAQAAANLAAKEAAQELQQLMDSLNVMPDKELLERGDGLMAQFFDAKLSMVRDDDLIKSLKQTRSHLTELKGMIETAKMALAKLNDDISTTNLAKRVSEGYEQIRAYKFAHAEAISLDATIEQQIQIIEKNLQTHAAEEKQTQLKKAQEQRLAQVLQQIEQNASLGAALKIRHVKTLIQAIQSSDLPKDQVVRQFNNLHSIMSPQFKSRFQIHESQIDLTSKTFMLEVDEAVLAKFTLNTVEDIDELSQVRALIGTFKRQNQRPEVSEGDREWVQMQCTDLEKYLSPIHGELGVLKVPVPEAIEKISAYFSILEEASVEDRDMKLLDGELQGLVSQLGGVDILNEPEISQFCNSRSIKTNQETLTWNAAISNILAVAV</sequence>
<proteinExistence type="predicted"/>
<dbReference type="AlphaFoldDB" id="A0A3L8PYH4"/>
<name>A0A3L8PYH4_9GAMM</name>
<protein>
    <submittedName>
        <fullName evidence="2">Uncharacterized protein</fullName>
    </submittedName>
</protein>
<evidence type="ECO:0000256" key="1">
    <source>
        <dbReference type="SAM" id="MobiDB-lite"/>
    </source>
</evidence>
<evidence type="ECO:0000313" key="3">
    <source>
        <dbReference type="Proteomes" id="UP000281474"/>
    </source>
</evidence>
<feature type="region of interest" description="Disordered" evidence="1">
    <location>
        <begin position="1"/>
        <end position="31"/>
    </location>
</feature>